<evidence type="ECO:0000313" key="5">
    <source>
        <dbReference type="EMBL" id="GEX61775.1"/>
    </source>
</evidence>
<evidence type="ECO:0000256" key="1">
    <source>
        <dbReference type="SAM" id="Coils"/>
    </source>
</evidence>
<feature type="region of interest" description="Disordered" evidence="2">
    <location>
        <begin position="334"/>
        <end position="367"/>
    </location>
</feature>
<dbReference type="EMBL" id="BKCJ010119204">
    <property type="protein sequence ID" value="GEX61775.1"/>
    <property type="molecule type" value="Genomic_DNA"/>
</dbReference>
<gene>
    <name evidence="5" type="ORF">Tci_333750</name>
</gene>
<sequence>MNPASPEGTTPRSHLVSHPHLLQLSSPKARLLNHQGFAAALAVLVTGASQSKQHGKLKTAGTPVNTVRPIYSADSKTIVNCSRPISNVHKRGHSQVIRPFNKYSAYKTSIFNKQVNNVRVKDSIAREGAVVSGNIGKEVNAVKASACWVWKSKHSSASNTFKKYSYIDAQGNKCYLTEYEDYDVGFVSFGDGKVEFLAKAKAVNTACYVLNRALVTNPQNNKFDGKANEGYFVGYSVVSKAMKVFNKRNKIVEETLNIRFLENAPNVKGNGPDWIFDIDSLTVSMNYVPVITGNQTNGIARTRDNLVAGQDEKKKELAQEYILIPICITDPLISQDPNNSTADNGKKATEVDKSRVSDNGGQDDQVTRSEFERLLQQERQTEHLNNTNSFNTISSPVSTDGPSFVNAASPSPINGAATPASIGTKWVFRNKKDERGIVVKNKARLFTQRHTQEEGIDYDEVFAPVARIEAIRLFMAYASFKDFVVYQMDVKSAFLYRKIEEEVYVCQPPGFEDSYFLDKVYKVEKGLYRLHQTPRAWYETLLTYLMDTRFHKVSTPIEPNKTLIKDEEAEDVDVYMYRSMIGSLTYLTASRLDITFAMYACARFQITPKTLHLHVVKRIFRYLKGQPNLGLWYPKDSPFDLEAFSDSDYAGASLDRKSTKGGCQFLCKRLISWQYKKQTIVSNSTTEAEYVAAANCCGQNLVFHSKTKHIEIRHHFIRDSYEKKLIQVIKIYTDNNVVDLCTKAFDFSRKLVQVINPCAKKPHWVADTQTRFETASKKSRDPPLLKVNTFGSGEDRMEHPDDLTDFVPPKPYDLPISGDHTPGSDEGRPKLLELMNICTQLSNRVLAFEEAKTTQDKVITRLKLRVKRLEKKIKARTLQPMKRRLFKGRVETSTNNSLGEDESKQERNNDKTEELNLTDGADREVIIEDKGSCEKGGSTADQVSTARPEVSIASVSVNVSAATPSTPHTTTTTIFGDEDLTIAQTLIKLRSEKAKVKGVAFRDVEEPLRLTRLTTTLPHLPTIDPKDKAQRIYEEEFAKFDRAEMEKQKQEEATIAALTEEFDEIQARIDADHELAIRMTHEKQEKYTIEESARLLAEYVKRRMKQLAAERATAIRNKPPTRTQVRNMMITYLKHMGKKGKRIKRVADSAFKQKSSKKQKMMQEQEYAKSDEEAAADYEHEKKELRMWLTIIPDEKKTVDPEILSTKYPIVDLESQNLGNVNMEGLHVYKIIKANRNTSYYKSPSMMRKINRQELVDLHRLVMKRFKGNTLKGYNLLLWGDLKVMFEPNAEDEIWSNQQDWNLIKKRYPLIKEMLEKMLNWKLEVEAESTMKFELLKSQMNIKFRGGWLGIEDLFNLILLMMVSVADEDM</sequence>
<dbReference type="PANTHER" id="PTHR11439">
    <property type="entry name" value="GAG-POL-RELATED RETROTRANSPOSON"/>
    <property type="match status" value="1"/>
</dbReference>
<dbReference type="InterPro" id="IPR013103">
    <property type="entry name" value="RVT_2"/>
</dbReference>
<feature type="region of interest" description="Disordered" evidence="2">
    <location>
        <begin position="880"/>
        <end position="921"/>
    </location>
</feature>
<proteinExistence type="predicted"/>
<dbReference type="Pfam" id="PF07727">
    <property type="entry name" value="RVT_2"/>
    <property type="match status" value="1"/>
</dbReference>
<organism evidence="5">
    <name type="scientific">Tanacetum cinerariifolium</name>
    <name type="common">Dalmatian daisy</name>
    <name type="synonym">Chrysanthemum cinerariifolium</name>
    <dbReference type="NCBI Taxonomy" id="118510"/>
    <lineage>
        <taxon>Eukaryota</taxon>
        <taxon>Viridiplantae</taxon>
        <taxon>Streptophyta</taxon>
        <taxon>Embryophyta</taxon>
        <taxon>Tracheophyta</taxon>
        <taxon>Spermatophyta</taxon>
        <taxon>Magnoliopsida</taxon>
        <taxon>eudicotyledons</taxon>
        <taxon>Gunneridae</taxon>
        <taxon>Pentapetalae</taxon>
        <taxon>asterids</taxon>
        <taxon>campanulids</taxon>
        <taxon>Asterales</taxon>
        <taxon>Asteraceae</taxon>
        <taxon>Asteroideae</taxon>
        <taxon>Anthemideae</taxon>
        <taxon>Anthemidinae</taxon>
        <taxon>Tanacetum</taxon>
    </lineage>
</organism>
<feature type="region of interest" description="Disordered" evidence="2">
    <location>
        <begin position="928"/>
        <end position="947"/>
    </location>
</feature>
<evidence type="ECO:0000259" key="3">
    <source>
        <dbReference type="Pfam" id="PF07727"/>
    </source>
</evidence>
<dbReference type="PANTHER" id="PTHR11439:SF509">
    <property type="entry name" value="RNA-DIRECTED DNA POLYMERASE"/>
    <property type="match status" value="1"/>
</dbReference>
<name>A0A699H623_TANCI</name>
<feature type="region of interest" description="Disordered" evidence="2">
    <location>
        <begin position="1151"/>
        <end position="1174"/>
    </location>
</feature>
<feature type="compositionally biased region" description="Basic and acidic residues" evidence="2">
    <location>
        <begin position="1161"/>
        <end position="1174"/>
    </location>
</feature>
<feature type="domain" description="Retroviral polymerase SH3-like" evidence="4">
    <location>
        <begin position="207"/>
        <end position="264"/>
    </location>
</feature>
<feature type="coiled-coil region" evidence="1">
    <location>
        <begin position="1033"/>
        <end position="1068"/>
    </location>
</feature>
<evidence type="ECO:0000256" key="2">
    <source>
        <dbReference type="SAM" id="MobiDB-lite"/>
    </source>
</evidence>
<dbReference type="Pfam" id="PF25597">
    <property type="entry name" value="SH3_retrovirus"/>
    <property type="match status" value="1"/>
</dbReference>
<comment type="caution">
    <text evidence="5">The sequence shown here is derived from an EMBL/GenBank/DDBJ whole genome shotgun (WGS) entry which is preliminary data.</text>
</comment>
<keyword evidence="1" id="KW-0175">Coiled coil</keyword>
<accession>A0A699H623</accession>
<protein>
    <submittedName>
        <fullName evidence="5">Uncharacterized protein</fullName>
    </submittedName>
</protein>
<dbReference type="CDD" id="cd09272">
    <property type="entry name" value="RNase_HI_RT_Ty1"/>
    <property type="match status" value="1"/>
</dbReference>
<feature type="compositionally biased region" description="Basic and acidic residues" evidence="2">
    <location>
        <begin position="901"/>
        <end position="921"/>
    </location>
</feature>
<feature type="domain" description="Reverse transcriptase Ty1/copia-type" evidence="3">
    <location>
        <begin position="421"/>
        <end position="554"/>
    </location>
</feature>
<feature type="compositionally biased region" description="Basic and acidic residues" evidence="2">
    <location>
        <begin position="344"/>
        <end position="356"/>
    </location>
</feature>
<dbReference type="InterPro" id="IPR057670">
    <property type="entry name" value="SH3_retrovirus"/>
</dbReference>
<feature type="region of interest" description="Disordered" evidence="2">
    <location>
        <begin position="775"/>
        <end position="800"/>
    </location>
</feature>
<reference evidence="5" key="1">
    <citation type="journal article" date="2019" name="Sci. Rep.">
        <title>Draft genome of Tanacetum cinerariifolium, the natural source of mosquito coil.</title>
        <authorList>
            <person name="Yamashiro T."/>
            <person name="Shiraishi A."/>
            <person name="Satake H."/>
            <person name="Nakayama K."/>
        </authorList>
    </citation>
    <scope>NUCLEOTIDE SEQUENCE</scope>
</reference>
<evidence type="ECO:0000259" key="4">
    <source>
        <dbReference type="Pfam" id="PF25597"/>
    </source>
</evidence>